<accession>A0ABP4BBF2</accession>
<protein>
    <submittedName>
        <fullName evidence="1">Uncharacterized protein</fullName>
    </submittedName>
</protein>
<evidence type="ECO:0000313" key="2">
    <source>
        <dbReference type="Proteomes" id="UP001500665"/>
    </source>
</evidence>
<gene>
    <name evidence="1" type="ORF">GCM10009550_25450</name>
</gene>
<reference evidence="2" key="1">
    <citation type="journal article" date="2019" name="Int. J. Syst. Evol. Microbiol.">
        <title>The Global Catalogue of Microorganisms (GCM) 10K type strain sequencing project: providing services to taxonomists for standard genome sequencing and annotation.</title>
        <authorList>
            <consortium name="The Broad Institute Genomics Platform"/>
            <consortium name="The Broad Institute Genome Sequencing Center for Infectious Disease"/>
            <person name="Wu L."/>
            <person name="Ma J."/>
        </authorList>
    </citation>
    <scope>NUCLEOTIDE SEQUENCE [LARGE SCALE GENOMIC DNA]</scope>
    <source>
        <strain evidence="2">JCM 10696</strain>
    </source>
</reference>
<evidence type="ECO:0000313" key="1">
    <source>
        <dbReference type="EMBL" id="GAA0948779.1"/>
    </source>
</evidence>
<organism evidence="1 2">
    <name type="scientific">Actinocorallia libanotica</name>
    <dbReference type="NCBI Taxonomy" id="46162"/>
    <lineage>
        <taxon>Bacteria</taxon>
        <taxon>Bacillati</taxon>
        <taxon>Actinomycetota</taxon>
        <taxon>Actinomycetes</taxon>
        <taxon>Streptosporangiales</taxon>
        <taxon>Thermomonosporaceae</taxon>
        <taxon>Actinocorallia</taxon>
    </lineage>
</organism>
<comment type="caution">
    <text evidence="1">The sequence shown here is derived from an EMBL/GenBank/DDBJ whole genome shotgun (WGS) entry which is preliminary data.</text>
</comment>
<dbReference type="Proteomes" id="UP001500665">
    <property type="component" value="Unassembled WGS sequence"/>
</dbReference>
<sequence>MAVLWGSPIESTFATVRHHTKVTKGPGSQAARPTMAFKLIGSAQGRRRAVNAPRFLALVRTKAAFARGKLVERPEGRAA</sequence>
<dbReference type="EMBL" id="BAAAHH010000008">
    <property type="protein sequence ID" value="GAA0948779.1"/>
    <property type="molecule type" value="Genomic_DNA"/>
</dbReference>
<name>A0ABP4BBF2_9ACTN</name>
<proteinExistence type="predicted"/>
<keyword evidence="2" id="KW-1185">Reference proteome</keyword>